<sequence length="516" mass="59045">MALMRHASRRAIDILHLPSELIAHIFQYLDDYDLFNARVSHRALDKASFEHFARRFFRKKGFMITTRSLTVLQHIATHDELGKYLQHVWCNPDCYTFARPKCCPDDEEDSDLDSADGLETPLEKGPVLMARVHSTLSRQYAAYCDVIRDHSDLLYSDKLEERLNHAFRLLPNLRTVGMRRSEDYSPYGWTEIKDAVGEDPRILGPIPSTPSSTLSGPTQLFIALIGAISASGTRLERLYTDAIEVDNVPENTLTQEKLNAACSSILYIEANVIKGFLTTHPVPDTHEYNPRPGTAELGKGMAHLFKAMPNLKELGLQIFRDNQAQQTILAPGMSPPEGLRECYPYYAFDRLVNEVSFAGLTRIKLEKITAMAFQFKRFLEPCAPNLTSLKLRDIRLITPEGESRPWEAIFAFLRSSCRALEYVLFYRLMYERGAISYTEDPPAAITNPAYTYNHLPSPVNRALFTNYDQIAAEASGEQDVRKKLAEIEERHWYQRPLFTYAMDEDLWHTDTSDEEW</sequence>
<comment type="caution">
    <text evidence="2">The sequence shown here is derived from an EMBL/GenBank/DDBJ whole genome shotgun (WGS) entry which is preliminary data.</text>
</comment>
<dbReference type="PROSITE" id="PS50181">
    <property type="entry name" value="FBOX"/>
    <property type="match status" value="1"/>
</dbReference>
<organism evidence="2 3">
    <name type="scientific">Lecanosticta acicola</name>
    <dbReference type="NCBI Taxonomy" id="111012"/>
    <lineage>
        <taxon>Eukaryota</taxon>
        <taxon>Fungi</taxon>
        <taxon>Dikarya</taxon>
        <taxon>Ascomycota</taxon>
        <taxon>Pezizomycotina</taxon>
        <taxon>Dothideomycetes</taxon>
        <taxon>Dothideomycetidae</taxon>
        <taxon>Mycosphaerellales</taxon>
        <taxon>Mycosphaerellaceae</taxon>
        <taxon>Lecanosticta</taxon>
    </lineage>
</organism>
<reference evidence="2" key="1">
    <citation type="submission" date="2023-11" db="EMBL/GenBank/DDBJ databases">
        <authorList>
            <person name="Alioto T."/>
            <person name="Alioto T."/>
            <person name="Gomez Garrido J."/>
        </authorList>
    </citation>
    <scope>NUCLEOTIDE SEQUENCE</scope>
</reference>
<protein>
    <recommendedName>
        <fullName evidence="1">F-box domain-containing protein</fullName>
    </recommendedName>
</protein>
<dbReference type="EMBL" id="CAVMBE010000078">
    <property type="protein sequence ID" value="CAK4033113.1"/>
    <property type="molecule type" value="Genomic_DNA"/>
</dbReference>
<dbReference type="Proteomes" id="UP001296104">
    <property type="component" value="Unassembled WGS sequence"/>
</dbReference>
<dbReference type="InterPro" id="IPR001810">
    <property type="entry name" value="F-box_dom"/>
</dbReference>
<gene>
    <name evidence="2" type="ORF">LECACI_7A008271</name>
</gene>
<dbReference type="SUPFAM" id="SSF81383">
    <property type="entry name" value="F-box domain"/>
    <property type="match status" value="1"/>
</dbReference>
<dbReference type="InterPro" id="IPR036047">
    <property type="entry name" value="F-box-like_dom_sf"/>
</dbReference>
<evidence type="ECO:0000313" key="2">
    <source>
        <dbReference type="EMBL" id="CAK4033113.1"/>
    </source>
</evidence>
<dbReference type="Pfam" id="PF12937">
    <property type="entry name" value="F-box-like"/>
    <property type="match status" value="1"/>
</dbReference>
<evidence type="ECO:0000313" key="3">
    <source>
        <dbReference type="Proteomes" id="UP001296104"/>
    </source>
</evidence>
<name>A0AAI9EE90_9PEZI</name>
<dbReference type="CDD" id="cd09917">
    <property type="entry name" value="F-box_SF"/>
    <property type="match status" value="1"/>
</dbReference>
<dbReference type="AlphaFoldDB" id="A0AAI9EE90"/>
<evidence type="ECO:0000259" key="1">
    <source>
        <dbReference type="PROSITE" id="PS50181"/>
    </source>
</evidence>
<keyword evidence="3" id="KW-1185">Reference proteome</keyword>
<accession>A0AAI9EE90</accession>
<proteinExistence type="predicted"/>
<feature type="domain" description="F-box" evidence="1">
    <location>
        <begin position="11"/>
        <end position="60"/>
    </location>
</feature>